<organism evidence="1 2">
    <name type="scientific">Bradyrhizobium hipponense</name>
    <dbReference type="NCBI Taxonomy" id="2605638"/>
    <lineage>
        <taxon>Bacteria</taxon>
        <taxon>Pseudomonadati</taxon>
        <taxon>Pseudomonadota</taxon>
        <taxon>Alphaproteobacteria</taxon>
        <taxon>Hyphomicrobiales</taxon>
        <taxon>Nitrobacteraceae</taxon>
        <taxon>Bradyrhizobium</taxon>
    </lineage>
</organism>
<reference evidence="1 2" key="1">
    <citation type="submission" date="2019-08" db="EMBL/GenBank/DDBJ databases">
        <title>Bradyrhizobium hipponensis sp. nov., a rhizobium isolated from a Lupinus angustifolius root nodule in Tunisia.</title>
        <authorList>
            <person name="Off K."/>
            <person name="Rejili M."/>
            <person name="Mars M."/>
            <person name="Brachmann A."/>
            <person name="Marin M."/>
        </authorList>
    </citation>
    <scope>NUCLEOTIDE SEQUENCE [LARGE SCALE GENOMIC DNA]</scope>
    <source>
        <strain evidence="2">aSej3</strain>
    </source>
</reference>
<dbReference type="AlphaFoldDB" id="A0A5S4YN95"/>
<accession>A0A5S4YN95</accession>
<dbReference type="EMBL" id="VSTH01000051">
    <property type="protein sequence ID" value="TYO65473.1"/>
    <property type="molecule type" value="Genomic_DNA"/>
</dbReference>
<sequence>MALKKTHAQFRQAAALYDETHLAPSMTPNPFAKERALFLAWWFIENVGPDDPARNEIFFELRGIVREAQGAG</sequence>
<evidence type="ECO:0000313" key="1">
    <source>
        <dbReference type="EMBL" id="TYO65473.1"/>
    </source>
</evidence>
<evidence type="ECO:0000313" key="2">
    <source>
        <dbReference type="Proteomes" id="UP000324797"/>
    </source>
</evidence>
<gene>
    <name evidence="1" type="ORF">FXV83_16185</name>
</gene>
<dbReference type="RefSeq" id="WP_148740407.1">
    <property type="nucleotide sequence ID" value="NZ_VSTH01000051.1"/>
</dbReference>
<proteinExistence type="predicted"/>
<comment type="caution">
    <text evidence="1">The sequence shown here is derived from an EMBL/GenBank/DDBJ whole genome shotgun (WGS) entry which is preliminary data.</text>
</comment>
<protein>
    <submittedName>
        <fullName evidence="1">Uncharacterized protein</fullName>
    </submittedName>
</protein>
<name>A0A5S4YN95_9BRAD</name>
<dbReference type="Proteomes" id="UP000324797">
    <property type="component" value="Unassembled WGS sequence"/>
</dbReference>
<keyword evidence="2" id="KW-1185">Reference proteome</keyword>